<feature type="transmembrane region" description="Helical" evidence="2">
    <location>
        <begin position="48"/>
        <end position="68"/>
    </location>
</feature>
<evidence type="ECO:0000256" key="2">
    <source>
        <dbReference type="SAM" id="Phobius"/>
    </source>
</evidence>
<feature type="transmembrane region" description="Helical" evidence="2">
    <location>
        <begin position="20"/>
        <end position="41"/>
    </location>
</feature>
<evidence type="ECO:0000256" key="1">
    <source>
        <dbReference type="SAM" id="MobiDB-lite"/>
    </source>
</evidence>
<dbReference type="Proteomes" id="UP000183275">
    <property type="component" value="Unassembled WGS sequence"/>
</dbReference>
<keyword evidence="2" id="KW-0812">Transmembrane</keyword>
<dbReference type="AlphaFoldDB" id="A0A1I0M809"/>
<gene>
    <name evidence="4" type="ORF">SAMN05216285_0541</name>
</gene>
<evidence type="ECO:0000259" key="3">
    <source>
        <dbReference type="Pfam" id="PF07760"/>
    </source>
</evidence>
<dbReference type="STRING" id="1202768.SAMN05216285_0541"/>
<keyword evidence="2" id="KW-0472">Membrane</keyword>
<evidence type="ECO:0000313" key="4">
    <source>
        <dbReference type="EMBL" id="SEV83856.1"/>
    </source>
</evidence>
<keyword evidence="5" id="KW-1185">Reference proteome</keyword>
<dbReference type="OrthoDB" id="82282at2157"/>
<dbReference type="Pfam" id="PF07760">
    <property type="entry name" value="DUF1616"/>
    <property type="match status" value="1"/>
</dbReference>
<protein>
    <submittedName>
        <fullName evidence="4">Uncharacterized membrane protein</fullName>
    </submittedName>
</protein>
<evidence type="ECO:0000313" key="5">
    <source>
        <dbReference type="Proteomes" id="UP000183275"/>
    </source>
</evidence>
<organism evidence="4 5">
    <name type="scientific">Natrinema salifodinae</name>
    <dbReference type="NCBI Taxonomy" id="1202768"/>
    <lineage>
        <taxon>Archaea</taxon>
        <taxon>Methanobacteriati</taxon>
        <taxon>Methanobacteriota</taxon>
        <taxon>Stenosarchaea group</taxon>
        <taxon>Halobacteria</taxon>
        <taxon>Halobacteriales</taxon>
        <taxon>Natrialbaceae</taxon>
        <taxon>Natrinema</taxon>
    </lineage>
</organism>
<accession>A0A1I0M809</accession>
<dbReference type="EMBL" id="FOIS01000001">
    <property type="protein sequence ID" value="SEV83856.1"/>
    <property type="molecule type" value="Genomic_DNA"/>
</dbReference>
<dbReference type="eggNOG" id="arCOG02884">
    <property type="taxonomic scope" value="Archaea"/>
</dbReference>
<feature type="transmembrane region" description="Helical" evidence="2">
    <location>
        <begin position="138"/>
        <end position="159"/>
    </location>
</feature>
<feature type="domain" description="DUF1616" evidence="3">
    <location>
        <begin position="25"/>
        <end position="367"/>
    </location>
</feature>
<dbReference type="RefSeq" id="WP_049989890.1">
    <property type="nucleotide sequence ID" value="NZ_FOIS01000001.1"/>
</dbReference>
<sequence>MVAFRSLWVLLPRPIREVPADLAAVAALAVATNVATFAPVVRETPIRIPLGLVFVLFVPGYAFVAALFPSAGEPPTASADAESEGDEPHPGSRTRPVTSLGIDASSIDGLERAAFSCGFSIALVPLIGLLLNATPWGIGLPPIVVAVSGFTIVMSAIAAGRRQALPPEERFRVPFRGWYTAVRTELLEPDTRAEGVLNVLLVASVLLAASTGGYAMLAPSESDQFSAIYLLTEDDDGELVAEGYPSEFVRGESREVIVGVDNREHETTEYTVVVIEQDVRITNETATSPEDGNVTYHDTAVTDQRELDRFSTTLAHNESWQYEYELEPTVVGENQRVVWLLFPGGDSEIPADPSIEDTEYHGHLWINVTDSDTRE</sequence>
<proteinExistence type="predicted"/>
<feature type="region of interest" description="Disordered" evidence="1">
    <location>
        <begin position="75"/>
        <end position="99"/>
    </location>
</feature>
<keyword evidence="2" id="KW-1133">Transmembrane helix</keyword>
<name>A0A1I0M809_9EURY</name>
<reference evidence="5" key="1">
    <citation type="submission" date="2016-10" db="EMBL/GenBank/DDBJ databases">
        <authorList>
            <person name="Varghese N."/>
        </authorList>
    </citation>
    <scope>NUCLEOTIDE SEQUENCE [LARGE SCALE GENOMIC DNA]</scope>
    <source>
        <strain evidence="5">CGMCC 1.12284</strain>
    </source>
</reference>
<dbReference type="InterPro" id="IPR011674">
    <property type="entry name" value="DUF1616"/>
</dbReference>
<feature type="transmembrane region" description="Helical" evidence="2">
    <location>
        <begin position="196"/>
        <end position="217"/>
    </location>
</feature>